<feature type="compositionally biased region" description="Polar residues" evidence="3">
    <location>
        <begin position="24"/>
        <end position="34"/>
    </location>
</feature>
<dbReference type="AlphaFoldDB" id="A0AAV7K4W0"/>
<keyword evidence="5" id="KW-1185">Reference proteome</keyword>
<dbReference type="PANTHER" id="PTHR48051">
    <property type="match status" value="1"/>
</dbReference>
<dbReference type="Proteomes" id="UP001165289">
    <property type="component" value="Unassembled WGS sequence"/>
</dbReference>
<dbReference type="SUPFAM" id="SSF52058">
    <property type="entry name" value="L domain-like"/>
    <property type="match status" value="1"/>
</dbReference>
<dbReference type="Gene3D" id="3.80.10.10">
    <property type="entry name" value="Ribonuclease Inhibitor"/>
    <property type="match status" value="1"/>
</dbReference>
<comment type="caution">
    <text evidence="4">The sequence shown here is derived from an EMBL/GenBank/DDBJ whole genome shotgun (WGS) entry which is preliminary data.</text>
</comment>
<evidence type="ECO:0000256" key="1">
    <source>
        <dbReference type="ARBA" id="ARBA00022614"/>
    </source>
</evidence>
<organism evidence="4 5">
    <name type="scientific">Oopsacas minuta</name>
    <dbReference type="NCBI Taxonomy" id="111878"/>
    <lineage>
        <taxon>Eukaryota</taxon>
        <taxon>Metazoa</taxon>
        <taxon>Porifera</taxon>
        <taxon>Hexactinellida</taxon>
        <taxon>Hexasterophora</taxon>
        <taxon>Lyssacinosida</taxon>
        <taxon>Leucopsacidae</taxon>
        <taxon>Oopsacas</taxon>
    </lineage>
</organism>
<evidence type="ECO:0000313" key="5">
    <source>
        <dbReference type="Proteomes" id="UP001165289"/>
    </source>
</evidence>
<keyword evidence="1" id="KW-0433">Leucine-rich repeat</keyword>
<evidence type="ECO:0000256" key="2">
    <source>
        <dbReference type="ARBA" id="ARBA00022737"/>
    </source>
</evidence>
<accession>A0AAV7K4W0</accession>
<reference evidence="4 5" key="1">
    <citation type="journal article" date="2023" name="BMC Biol.">
        <title>The compact genome of the sponge Oopsacas minuta (Hexactinellida) is lacking key metazoan core genes.</title>
        <authorList>
            <person name="Santini S."/>
            <person name="Schenkelaars Q."/>
            <person name="Jourda C."/>
            <person name="Duchesne M."/>
            <person name="Belahbib H."/>
            <person name="Rocher C."/>
            <person name="Selva M."/>
            <person name="Riesgo A."/>
            <person name="Vervoort M."/>
            <person name="Leys S.P."/>
            <person name="Kodjabachian L."/>
            <person name="Le Bivic A."/>
            <person name="Borchiellini C."/>
            <person name="Claverie J.M."/>
            <person name="Renard E."/>
        </authorList>
    </citation>
    <scope>NUCLEOTIDE SEQUENCE [LARGE SCALE GENOMIC DNA]</scope>
    <source>
        <strain evidence="4">SPO-2</strain>
    </source>
</reference>
<dbReference type="InterPro" id="IPR003591">
    <property type="entry name" value="Leu-rich_rpt_typical-subtyp"/>
</dbReference>
<evidence type="ECO:0000313" key="4">
    <source>
        <dbReference type="EMBL" id="KAI6655749.1"/>
    </source>
</evidence>
<dbReference type="InterPro" id="IPR032675">
    <property type="entry name" value="LRR_dom_sf"/>
</dbReference>
<evidence type="ECO:0000256" key="3">
    <source>
        <dbReference type="SAM" id="MobiDB-lite"/>
    </source>
</evidence>
<dbReference type="EMBL" id="JAKMXF010000177">
    <property type="protein sequence ID" value="KAI6655749.1"/>
    <property type="molecule type" value="Genomic_DNA"/>
</dbReference>
<proteinExistence type="predicted"/>
<gene>
    <name evidence="4" type="ORF">LOD99_1891</name>
</gene>
<protein>
    <submittedName>
        <fullName evidence="4">Leucine-rich repeat-containing protein 40-like</fullName>
    </submittedName>
</protein>
<name>A0AAV7K4W0_9METZ</name>
<dbReference type="PROSITE" id="PS51450">
    <property type="entry name" value="LRR"/>
    <property type="match status" value="1"/>
</dbReference>
<dbReference type="SMART" id="SM00369">
    <property type="entry name" value="LRR_TYP"/>
    <property type="match status" value="3"/>
</dbReference>
<dbReference type="Pfam" id="PF13855">
    <property type="entry name" value="LRR_8"/>
    <property type="match status" value="1"/>
</dbReference>
<feature type="region of interest" description="Disordered" evidence="3">
    <location>
        <begin position="13"/>
        <end position="34"/>
    </location>
</feature>
<dbReference type="PANTHER" id="PTHR48051:SF54">
    <property type="entry name" value="LEUCINE-RICH REPEAT-CONTAINING PROTEIN"/>
    <property type="match status" value="1"/>
</dbReference>
<dbReference type="GO" id="GO:0005737">
    <property type="term" value="C:cytoplasm"/>
    <property type="evidence" value="ECO:0007669"/>
    <property type="project" value="TreeGrafter"/>
</dbReference>
<sequence>MFQAIKNLFSSSSTAPAYTDGEDNNNNNTPPTQIAEDSQIVDLSNIVRSTEEFEEILQKHSNSRIITRLTLTGTTTTGLPAVIGKFVNITQLNLSSNQISLLPWSIFYLQELEYLNLSNNRIVELPKTLGYLKKLIIFDLRDNMIQFVPSELVLLDSLSNVFLEGNLSLMSPPADNLPADVLELKTYLANRYTRTDAFISCRYYYTVKTRIASLVDLTVRCIMEYKLEYLSCIWMPPNLKHQIHKEENDRQTELHVMKCTKCKNYFSSKKTFEVHHC</sequence>
<keyword evidence="2" id="KW-0677">Repeat</keyword>
<dbReference type="InterPro" id="IPR001611">
    <property type="entry name" value="Leu-rich_rpt"/>
</dbReference>
<dbReference type="InterPro" id="IPR050216">
    <property type="entry name" value="LRR_domain-containing"/>
</dbReference>